<accession>A0A510YA84</accession>
<comment type="caution">
    <text evidence="3">The sequence shown here is derived from an EMBL/GenBank/DDBJ whole genome shotgun (WGS) entry which is preliminary data.</text>
</comment>
<reference evidence="3 4" key="1">
    <citation type="submission" date="2019-07" db="EMBL/GenBank/DDBJ databases">
        <title>Whole genome shotgun sequence of Marinococcus halophilus NBRC 102359.</title>
        <authorList>
            <person name="Hosoyama A."/>
            <person name="Uohara A."/>
            <person name="Ohji S."/>
            <person name="Ichikawa N."/>
        </authorList>
    </citation>
    <scope>NUCLEOTIDE SEQUENCE [LARGE SCALE GENOMIC DNA]</scope>
    <source>
        <strain evidence="3 4">NBRC 102359</strain>
    </source>
</reference>
<feature type="domain" description="Nucleoside transporter/FeoB GTPase Gate" evidence="2">
    <location>
        <begin position="149"/>
        <end position="245"/>
    </location>
</feature>
<gene>
    <name evidence="3" type="ORF">MHA01_31750</name>
</gene>
<proteinExistence type="predicted"/>
<name>A0A510YA84_MARHA</name>
<keyword evidence="1" id="KW-0472">Membrane</keyword>
<evidence type="ECO:0000259" key="2">
    <source>
        <dbReference type="Pfam" id="PF07670"/>
    </source>
</evidence>
<dbReference type="InterPro" id="IPR011642">
    <property type="entry name" value="Gate_dom"/>
</dbReference>
<evidence type="ECO:0000313" key="3">
    <source>
        <dbReference type="EMBL" id="GEK60270.1"/>
    </source>
</evidence>
<feature type="transmembrane region" description="Helical" evidence="1">
    <location>
        <begin position="407"/>
        <end position="429"/>
    </location>
</feature>
<evidence type="ECO:0000313" key="4">
    <source>
        <dbReference type="Proteomes" id="UP000321051"/>
    </source>
</evidence>
<feature type="transmembrane region" description="Helical" evidence="1">
    <location>
        <begin position="333"/>
        <end position="351"/>
    </location>
</feature>
<sequence>MKDDLSRLNPRGEIEETASLSKKNISKFVFPSILGVFLFMTPLSYDGSVTIPVALLAGALQGALSSALPFIITAAIALTFVCTVLMKWTRASFVAEDSFFYRLFHVNTPWTVIRGIAVIAAVMTVWEIGPEFIWSENTGGLLMYDLLPILFTVFLFAGLFLPLLLNFGLLELCSAFFTKVMRPLFTLPGRSSIDCLASWLGDGTVGVLLTNKQYEEGYYSEREAAVIGTTFSLVSITFSIVIITYLDLLHMFGPYYFSIVLAGGACALIIPRVPPLSRKSHKLSNGSYQKADEEKPAHLNIFQWGVMKAAGKAAKTKVFSSVFRGGAKNVLDMWLGVLPVVMAFGVITLIIAEYTPFFNYLGAPFIPLLSLMQVPEAVQAAPTMVIGFADMFLPAVIGSGIESELTRFVIAVVSVSQLIYMSEVGGLLLGSKIPVKMSDLIIIFLQRTVIVLPVAVGMAHLLF</sequence>
<organism evidence="3 4">
    <name type="scientific">Marinococcus halophilus</name>
    <dbReference type="NCBI Taxonomy" id="1371"/>
    <lineage>
        <taxon>Bacteria</taxon>
        <taxon>Bacillati</taxon>
        <taxon>Bacillota</taxon>
        <taxon>Bacilli</taxon>
        <taxon>Bacillales</taxon>
        <taxon>Bacillaceae</taxon>
        <taxon>Marinococcus</taxon>
    </lineage>
</organism>
<feature type="transmembrane region" description="Helical" evidence="1">
    <location>
        <begin position="224"/>
        <end position="246"/>
    </location>
</feature>
<dbReference type="AlphaFoldDB" id="A0A510YA84"/>
<feature type="transmembrane region" description="Helical" evidence="1">
    <location>
        <begin position="146"/>
        <end position="172"/>
    </location>
</feature>
<dbReference type="RefSeq" id="WP_094908310.1">
    <property type="nucleotide sequence ID" value="NZ_BJUN01000039.1"/>
</dbReference>
<evidence type="ECO:0000256" key="1">
    <source>
        <dbReference type="SAM" id="Phobius"/>
    </source>
</evidence>
<protein>
    <submittedName>
        <fullName evidence="3">Membrane protein</fullName>
    </submittedName>
</protein>
<feature type="transmembrane region" description="Helical" evidence="1">
    <location>
        <begin position="252"/>
        <end position="270"/>
    </location>
</feature>
<keyword evidence="1" id="KW-0812">Transmembrane</keyword>
<dbReference type="EMBL" id="BJUN01000039">
    <property type="protein sequence ID" value="GEK60270.1"/>
    <property type="molecule type" value="Genomic_DNA"/>
</dbReference>
<dbReference type="Proteomes" id="UP000321051">
    <property type="component" value="Unassembled WGS sequence"/>
</dbReference>
<feature type="transmembrane region" description="Helical" evidence="1">
    <location>
        <begin position="441"/>
        <end position="462"/>
    </location>
</feature>
<keyword evidence="4" id="KW-1185">Reference proteome</keyword>
<feature type="transmembrane region" description="Helical" evidence="1">
    <location>
        <begin position="28"/>
        <end position="45"/>
    </location>
</feature>
<dbReference type="STRING" id="1371.GCA_900166605_02563"/>
<feature type="transmembrane region" description="Helical" evidence="1">
    <location>
        <begin position="107"/>
        <end position="126"/>
    </location>
</feature>
<dbReference type="OrthoDB" id="1633380at2"/>
<dbReference type="Pfam" id="PF07670">
    <property type="entry name" value="Gate"/>
    <property type="match status" value="1"/>
</dbReference>
<keyword evidence="1" id="KW-1133">Transmembrane helix</keyword>
<feature type="transmembrane region" description="Helical" evidence="1">
    <location>
        <begin position="381"/>
        <end position="401"/>
    </location>
</feature>
<feature type="transmembrane region" description="Helical" evidence="1">
    <location>
        <begin position="65"/>
        <end position="86"/>
    </location>
</feature>